<dbReference type="InterPro" id="IPR003454">
    <property type="entry name" value="MOase_MmoB_DmpM"/>
</dbReference>
<accession>A0A511DPZ0</accession>
<proteinExistence type="inferred from homology"/>
<dbReference type="AlphaFoldDB" id="A0A511DPZ0"/>
<reference evidence="2 3" key="1">
    <citation type="submission" date="2019-07" db="EMBL/GenBank/DDBJ databases">
        <title>Whole genome shotgun sequence of Pseudonocardia sulfidoxydans NBRC 16205.</title>
        <authorList>
            <person name="Hosoyama A."/>
            <person name="Uohara A."/>
            <person name="Ohji S."/>
            <person name="Ichikawa N."/>
        </authorList>
    </citation>
    <scope>NUCLEOTIDE SEQUENCE [LARGE SCALE GENOMIC DNA]</scope>
    <source>
        <strain evidence="2 3">NBRC 16205</strain>
    </source>
</reference>
<sequence>MTVRTVPEPAQRGVGISLIAGEETTAIVAQLRRTQPTVNIVDRGVYTKADAPDEIVLDLGELSQELGRPIDVEDVLIVVTSYFGEIIPQRGATPGTGSLVLRADAIVSGGTGA</sequence>
<dbReference type="InterPro" id="IPR036889">
    <property type="entry name" value="mOase_MmoB_DmpM_sf"/>
</dbReference>
<evidence type="ECO:0000313" key="3">
    <source>
        <dbReference type="Proteomes" id="UP000321685"/>
    </source>
</evidence>
<name>A0A511DPZ0_9PSEU</name>
<protein>
    <submittedName>
        <fullName evidence="2">Uncharacterized protein</fullName>
    </submittedName>
</protein>
<comment type="similarity">
    <text evidence="1">Belongs to the TmoD/XamoD family.</text>
</comment>
<evidence type="ECO:0000256" key="1">
    <source>
        <dbReference type="ARBA" id="ARBA00006313"/>
    </source>
</evidence>
<dbReference type="EMBL" id="BJVJ01000121">
    <property type="protein sequence ID" value="GEL26900.1"/>
    <property type="molecule type" value="Genomic_DNA"/>
</dbReference>
<evidence type="ECO:0000313" key="2">
    <source>
        <dbReference type="EMBL" id="GEL26900.1"/>
    </source>
</evidence>
<dbReference type="SUPFAM" id="SSF56029">
    <property type="entry name" value="Monooxygenase (hydroxylase) regulatory protein"/>
    <property type="match status" value="1"/>
</dbReference>
<dbReference type="Gene3D" id="3.90.56.10">
    <property type="entry name" value="Monooxygenase component MmoB/DmpM"/>
    <property type="match status" value="1"/>
</dbReference>
<keyword evidence="3" id="KW-1185">Reference proteome</keyword>
<comment type="caution">
    <text evidence="2">The sequence shown here is derived from an EMBL/GenBank/DDBJ whole genome shotgun (WGS) entry which is preliminary data.</text>
</comment>
<dbReference type="Pfam" id="PF02406">
    <property type="entry name" value="MmoB_DmpM"/>
    <property type="match status" value="1"/>
</dbReference>
<dbReference type="Proteomes" id="UP000321685">
    <property type="component" value="Unassembled WGS sequence"/>
</dbReference>
<dbReference type="GO" id="GO:0004497">
    <property type="term" value="F:monooxygenase activity"/>
    <property type="evidence" value="ECO:0007669"/>
    <property type="project" value="InterPro"/>
</dbReference>
<gene>
    <name evidence="2" type="ORF">PSU4_58540</name>
</gene>
<organism evidence="2 3">
    <name type="scientific">Pseudonocardia sulfidoxydans NBRC 16205</name>
    <dbReference type="NCBI Taxonomy" id="1223511"/>
    <lineage>
        <taxon>Bacteria</taxon>
        <taxon>Bacillati</taxon>
        <taxon>Actinomycetota</taxon>
        <taxon>Actinomycetes</taxon>
        <taxon>Pseudonocardiales</taxon>
        <taxon>Pseudonocardiaceae</taxon>
        <taxon>Pseudonocardia</taxon>
    </lineage>
</organism>